<accession>A0A5B7FTZ0</accession>
<reference evidence="1 2" key="1">
    <citation type="submission" date="2019-05" db="EMBL/GenBank/DDBJ databases">
        <title>Another draft genome of Portunus trituberculatus and its Hox gene families provides insights of decapod evolution.</title>
        <authorList>
            <person name="Jeong J.-H."/>
            <person name="Song I."/>
            <person name="Kim S."/>
            <person name="Choi T."/>
            <person name="Kim D."/>
            <person name="Ryu S."/>
            <person name="Kim W."/>
        </authorList>
    </citation>
    <scope>NUCLEOTIDE SEQUENCE [LARGE SCALE GENOMIC DNA]</scope>
    <source>
        <tissue evidence="1">Muscle</tissue>
    </source>
</reference>
<dbReference type="EMBL" id="VSRR010008471">
    <property type="protein sequence ID" value="MPC48789.1"/>
    <property type="molecule type" value="Genomic_DNA"/>
</dbReference>
<organism evidence="1 2">
    <name type="scientific">Portunus trituberculatus</name>
    <name type="common">Swimming crab</name>
    <name type="synonym">Neptunus trituberculatus</name>
    <dbReference type="NCBI Taxonomy" id="210409"/>
    <lineage>
        <taxon>Eukaryota</taxon>
        <taxon>Metazoa</taxon>
        <taxon>Ecdysozoa</taxon>
        <taxon>Arthropoda</taxon>
        <taxon>Crustacea</taxon>
        <taxon>Multicrustacea</taxon>
        <taxon>Malacostraca</taxon>
        <taxon>Eumalacostraca</taxon>
        <taxon>Eucarida</taxon>
        <taxon>Decapoda</taxon>
        <taxon>Pleocyemata</taxon>
        <taxon>Brachyura</taxon>
        <taxon>Eubrachyura</taxon>
        <taxon>Portunoidea</taxon>
        <taxon>Portunidae</taxon>
        <taxon>Portuninae</taxon>
        <taxon>Portunus</taxon>
    </lineage>
</organism>
<name>A0A5B7FTZ0_PORTR</name>
<comment type="caution">
    <text evidence="1">The sequence shown here is derived from an EMBL/GenBank/DDBJ whole genome shotgun (WGS) entry which is preliminary data.</text>
</comment>
<evidence type="ECO:0000313" key="2">
    <source>
        <dbReference type="Proteomes" id="UP000324222"/>
    </source>
</evidence>
<dbReference type="AlphaFoldDB" id="A0A5B7FTZ0"/>
<evidence type="ECO:0000313" key="1">
    <source>
        <dbReference type="EMBL" id="MPC48789.1"/>
    </source>
</evidence>
<keyword evidence="2" id="KW-1185">Reference proteome</keyword>
<sequence length="69" mass="7731">MRGTPSHLHPHLPQPPLSLPVKVTNWCFRLERGAGLTCIGLEAHETGWLDDQLPAYKCSLQTGTKLKHF</sequence>
<protein>
    <submittedName>
        <fullName evidence="1">Uncharacterized protein</fullName>
    </submittedName>
</protein>
<gene>
    <name evidence="1" type="ORF">E2C01_042572</name>
</gene>
<proteinExistence type="predicted"/>
<dbReference type="Proteomes" id="UP000324222">
    <property type="component" value="Unassembled WGS sequence"/>
</dbReference>